<proteinExistence type="predicted"/>
<reference evidence="1 2" key="1">
    <citation type="journal article" date="2019" name="Sci. Rep.">
        <title>Orb-weaving spider Araneus ventricosus genome elucidates the spidroin gene catalogue.</title>
        <authorList>
            <person name="Kono N."/>
            <person name="Nakamura H."/>
            <person name="Ohtoshi R."/>
            <person name="Moran D.A.P."/>
            <person name="Shinohara A."/>
            <person name="Yoshida Y."/>
            <person name="Fujiwara M."/>
            <person name="Mori M."/>
            <person name="Tomita M."/>
            <person name="Arakawa K."/>
        </authorList>
    </citation>
    <scope>NUCLEOTIDE SEQUENCE [LARGE SCALE GENOMIC DNA]</scope>
</reference>
<evidence type="ECO:0000313" key="1">
    <source>
        <dbReference type="EMBL" id="GBM87586.1"/>
    </source>
</evidence>
<protein>
    <submittedName>
        <fullName evidence="1">Uncharacterized protein</fullName>
    </submittedName>
</protein>
<name>A0A4Y2JEI7_ARAVE</name>
<gene>
    <name evidence="1" type="ORF">AVEN_251213_1</name>
</gene>
<comment type="caution">
    <text evidence="1">The sequence shown here is derived from an EMBL/GenBank/DDBJ whole genome shotgun (WGS) entry which is preliminary data.</text>
</comment>
<dbReference type="Proteomes" id="UP000499080">
    <property type="component" value="Unassembled WGS sequence"/>
</dbReference>
<sequence length="225" mass="25574">MLSLMNNSQLFTGLVTSFAGPFVPDTFCRQTKNQLSGPTHTEKYVPKWPELVKPHLRETPASNPSSTLDPNILVEYLPSRPAGRKFSHQGSARSQRLMFSREIKPPQTTTFSRILGLNCQLVGQNRTQLGIFFATDHLFAAVNPSQINKAITTPMGKEFWKPRCFFKQRNAHPKKIRTEKRDGEKSTILKGRLLKCCFLKPGFEPRSGKHTAFYSKILQCRVTLH</sequence>
<keyword evidence="2" id="KW-1185">Reference proteome</keyword>
<evidence type="ECO:0000313" key="2">
    <source>
        <dbReference type="Proteomes" id="UP000499080"/>
    </source>
</evidence>
<accession>A0A4Y2JEI7</accession>
<dbReference type="EMBL" id="BGPR01003393">
    <property type="protein sequence ID" value="GBM87586.1"/>
    <property type="molecule type" value="Genomic_DNA"/>
</dbReference>
<dbReference type="AlphaFoldDB" id="A0A4Y2JEI7"/>
<organism evidence="1 2">
    <name type="scientific">Araneus ventricosus</name>
    <name type="common">Orbweaver spider</name>
    <name type="synonym">Epeira ventricosa</name>
    <dbReference type="NCBI Taxonomy" id="182803"/>
    <lineage>
        <taxon>Eukaryota</taxon>
        <taxon>Metazoa</taxon>
        <taxon>Ecdysozoa</taxon>
        <taxon>Arthropoda</taxon>
        <taxon>Chelicerata</taxon>
        <taxon>Arachnida</taxon>
        <taxon>Araneae</taxon>
        <taxon>Araneomorphae</taxon>
        <taxon>Entelegynae</taxon>
        <taxon>Araneoidea</taxon>
        <taxon>Araneidae</taxon>
        <taxon>Araneus</taxon>
    </lineage>
</organism>